<evidence type="ECO:0000313" key="1">
    <source>
        <dbReference type="EMBL" id="KMO34004.1"/>
    </source>
</evidence>
<dbReference type="EMBL" id="LABX01000112">
    <property type="protein sequence ID" value="KMO34004.1"/>
    <property type="molecule type" value="Genomic_DNA"/>
</dbReference>
<dbReference type="RefSeq" id="WP_048464629.1">
    <property type="nucleotide sequence ID" value="NZ_JBNTQU010000008.1"/>
</dbReference>
<gene>
    <name evidence="1" type="ORF">VP06_15320</name>
</gene>
<proteinExistence type="predicted"/>
<keyword evidence="1" id="KW-0808">Transferase</keyword>
<dbReference type="AlphaFoldDB" id="A0A0J6SK56"/>
<organism evidence="1 2">
    <name type="scientific">Methylobacterium aquaticum</name>
    <dbReference type="NCBI Taxonomy" id="270351"/>
    <lineage>
        <taxon>Bacteria</taxon>
        <taxon>Pseudomonadati</taxon>
        <taxon>Pseudomonadota</taxon>
        <taxon>Alphaproteobacteria</taxon>
        <taxon>Hyphomicrobiales</taxon>
        <taxon>Methylobacteriaceae</taxon>
        <taxon>Methylobacterium</taxon>
    </lineage>
</organism>
<dbReference type="Pfam" id="PF13578">
    <property type="entry name" value="Methyltransf_24"/>
    <property type="match status" value="1"/>
</dbReference>
<dbReference type="InterPro" id="IPR029063">
    <property type="entry name" value="SAM-dependent_MTases_sf"/>
</dbReference>
<reference evidence="1 2" key="1">
    <citation type="submission" date="2015-03" db="EMBL/GenBank/DDBJ databases">
        <title>Genome sequencing of Methylobacterium aquaticum DSM16371 type strain.</title>
        <authorList>
            <person name="Chaudhry V."/>
            <person name="Patil P.B."/>
        </authorList>
    </citation>
    <scope>NUCLEOTIDE SEQUENCE [LARGE SCALE GENOMIC DNA]</scope>
    <source>
        <strain evidence="1 2">DSM 16371</strain>
    </source>
</reference>
<protein>
    <submittedName>
        <fullName evidence="1">Methyltransferase</fullName>
    </submittedName>
</protein>
<dbReference type="Gene3D" id="3.40.50.150">
    <property type="entry name" value="Vaccinia Virus protein VP39"/>
    <property type="match status" value="1"/>
</dbReference>
<dbReference type="GO" id="GO:0032259">
    <property type="term" value="P:methylation"/>
    <property type="evidence" value="ECO:0007669"/>
    <property type="project" value="UniProtKB-KW"/>
</dbReference>
<sequence>MTRARLRRAGLGLSTLLGIRPGGFLIPYRHAGAVRAEGYPALRPIFSTAEPEFRAVLAAIEAQAPGLDRIAAGGPDLVGERPARFTQDWFPRLDAAAAYALVRREKPRRIVEIGSGHSTRFLAQAVHDGALSTAIACIDPSPRAPLAGLGLHHAARLFGPEDADDAATLAPGDVLFIDSSHVAMPGTDVDRLLLDVLPRLRPGVLVHLHDVFLPDAYPAEWAWRGYNEQGMVGALLQGSAYALVFSSRYVAVWSGWPLDGVLSRLPLPPGAFESSLWLRKT</sequence>
<dbReference type="PATRIC" id="fig|270351.6.peg.508"/>
<keyword evidence="1" id="KW-0489">Methyltransferase</keyword>
<accession>A0A0J6SK56</accession>
<dbReference type="OrthoDB" id="9795498at2"/>
<comment type="caution">
    <text evidence="1">The sequence shown here is derived from an EMBL/GenBank/DDBJ whole genome shotgun (WGS) entry which is preliminary data.</text>
</comment>
<dbReference type="GO" id="GO:0008168">
    <property type="term" value="F:methyltransferase activity"/>
    <property type="evidence" value="ECO:0007669"/>
    <property type="project" value="UniProtKB-KW"/>
</dbReference>
<dbReference type="SUPFAM" id="SSF53335">
    <property type="entry name" value="S-adenosyl-L-methionine-dependent methyltransferases"/>
    <property type="match status" value="1"/>
</dbReference>
<dbReference type="Proteomes" id="UP000035929">
    <property type="component" value="Unassembled WGS sequence"/>
</dbReference>
<name>A0A0J6SK56_9HYPH</name>
<evidence type="ECO:0000313" key="2">
    <source>
        <dbReference type="Proteomes" id="UP000035929"/>
    </source>
</evidence>